<feature type="signal peptide" evidence="1">
    <location>
        <begin position="1"/>
        <end position="21"/>
    </location>
</feature>
<proteinExistence type="predicted"/>
<dbReference type="Proteomes" id="UP001608902">
    <property type="component" value="Unassembled WGS sequence"/>
</dbReference>
<evidence type="ECO:0000313" key="3">
    <source>
        <dbReference type="Proteomes" id="UP001608902"/>
    </source>
</evidence>
<dbReference type="AlphaFoldDB" id="A0ABD6EKR7"/>
<dbReference type="EMBL" id="JBGFUD010002197">
    <property type="protein sequence ID" value="MFH4977297.1"/>
    <property type="molecule type" value="Genomic_DNA"/>
</dbReference>
<evidence type="ECO:0000313" key="2">
    <source>
        <dbReference type="EMBL" id="MFH4977297.1"/>
    </source>
</evidence>
<keyword evidence="3" id="KW-1185">Reference proteome</keyword>
<keyword evidence="1" id="KW-0732">Signal</keyword>
<reference evidence="2 3" key="1">
    <citation type="submission" date="2024-08" db="EMBL/GenBank/DDBJ databases">
        <title>Gnathostoma spinigerum genome.</title>
        <authorList>
            <person name="Gonzalez-Bertolin B."/>
            <person name="Monzon S."/>
            <person name="Zaballos A."/>
            <person name="Jimenez P."/>
            <person name="Dekumyoy P."/>
            <person name="Varona S."/>
            <person name="Cuesta I."/>
            <person name="Sumanam S."/>
            <person name="Adisakwattana P."/>
            <person name="Gasser R.B."/>
            <person name="Hernandez-Gonzalez A."/>
            <person name="Young N.D."/>
            <person name="Perteguer M.J."/>
        </authorList>
    </citation>
    <scope>NUCLEOTIDE SEQUENCE [LARGE SCALE GENOMIC DNA]</scope>
    <source>
        <strain evidence="2">AL3</strain>
        <tissue evidence="2">Liver</tissue>
    </source>
</reference>
<name>A0ABD6EKR7_9BILA</name>
<accession>A0ABD6EKR7</accession>
<gene>
    <name evidence="2" type="ORF">AB6A40_004006</name>
</gene>
<sequence length="192" mass="21185">MISRQVIILLVLSFGILFVDGDASGDLQDLSLECQHGYRLSALRRSPPVRGRLGALTVECDLVATDVSQVTCDRLRTIPGCDGTSEGCSDDSWLAGFHVYTLENKTGAVILDPVCCSAPNVAIDGKSCITDRLNKPRNQFDHALADNVVYRGMKCHHYFNNEQLLDDIVWKLEICPAQSVAQRERANFIKTS</sequence>
<protein>
    <submittedName>
        <fullName evidence="2">Uncharacterized protein</fullName>
    </submittedName>
</protein>
<evidence type="ECO:0000256" key="1">
    <source>
        <dbReference type="SAM" id="SignalP"/>
    </source>
</evidence>
<feature type="chain" id="PRO_5044795460" evidence="1">
    <location>
        <begin position="22"/>
        <end position="192"/>
    </location>
</feature>
<organism evidence="2 3">
    <name type="scientific">Gnathostoma spinigerum</name>
    <dbReference type="NCBI Taxonomy" id="75299"/>
    <lineage>
        <taxon>Eukaryota</taxon>
        <taxon>Metazoa</taxon>
        <taxon>Ecdysozoa</taxon>
        <taxon>Nematoda</taxon>
        <taxon>Chromadorea</taxon>
        <taxon>Rhabditida</taxon>
        <taxon>Spirurina</taxon>
        <taxon>Gnathostomatomorpha</taxon>
        <taxon>Gnathostomatoidea</taxon>
        <taxon>Gnathostomatidae</taxon>
        <taxon>Gnathostoma</taxon>
    </lineage>
</organism>
<comment type="caution">
    <text evidence="2">The sequence shown here is derived from an EMBL/GenBank/DDBJ whole genome shotgun (WGS) entry which is preliminary data.</text>
</comment>